<evidence type="ECO:0000313" key="5">
    <source>
        <dbReference type="Proteomes" id="UP000799777"/>
    </source>
</evidence>
<name>A0A9P4HKX7_9PLEO</name>
<dbReference type="InterPro" id="IPR053001">
    <property type="entry name" value="MNNG_permease-like"/>
</dbReference>
<keyword evidence="2" id="KW-1133">Transmembrane helix</keyword>
<dbReference type="GO" id="GO:0016020">
    <property type="term" value="C:membrane"/>
    <property type="evidence" value="ECO:0007669"/>
    <property type="project" value="TreeGrafter"/>
</dbReference>
<reference evidence="4" key="1">
    <citation type="journal article" date="2020" name="Stud. Mycol.">
        <title>101 Dothideomycetes genomes: a test case for predicting lifestyles and emergence of pathogens.</title>
        <authorList>
            <person name="Haridas S."/>
            <person name="Albert R."/>
            <person name="Binder M."/>
            <person name="Bloem J."/>
            <person name="Labutti K."/>
            <person name="Salamov A."/>
            <person name="Andreopoulos B."/>
            <person name="Baker S."/>
            <person name="Barry K."/>
            <person name="Bills G."/>
            <person name="Bluhm B."/>
            <person name="Cannon C."/>
            <person name="Castanera R."/>
            <person name="Culley D."/>
            <person name="Daum C."/>
            <person name="Ezra D."/>
            <person name="Gonzalez J."/>
            <person name="Henrissat B."/>
            <person name="Kuo A."/>
            <person name="Liang C."/>
            <person name="Lipzen A."/>
            <person name="Lutzoni F."/>
            <person name="Magnuson J."/>
            <person name="Mondo S."/>
            <person name="Nolan M."/>
            <person name="Ohm R."/>
            <person name="Pangilinan J."/>
            <person name="Park H.-J."/>
            <person name="Ramirez L."/>
            <person name="Alfaro M."/>
            <person name="Sun H."/>
            <person name="Tritt A."/>
            <person name="Yoshinaga Y."/>
            <person name="Zwiers L.-H."/>
            <person name="Turgeon B."/>
            <person name="Goodwin S."/>
            <person name="Spatafora J."/>
            <person name="Crous P."/>
            <person name="Grigoriev I."/>
        </authorList>
    </citation>
    <scope>NUCLEOTIDE SEQUENCE</scope>
    <source>
        <strain evidence="4">CBS 110217</strain>
    </source>
</reference>
<sequence>MTSMMRGPYVGTNVSDNPEDVSIETTRTKTNGTQRPTVNKGAYVKHAHVALADFDGGDFGTALRTAAATKNGSYGYPTYVNVDVTGTTLEEIRHQVFDGKYWAAIVVEPGASAPFEEALNGTASSYDPSSVYTYYLMEARCYALYAAGIQSTTITTASTAAGVFSSQYAARRLTSGRYENATAAASAIAGPARAVGLNAGPLDYAEMDNKALLNTIGAVMPVLMQFFFIMAWNGICNGMHLYAAYDLRTHVLARFVASIIWPLISNLCSAGWDFCIPRIQPPRCKNVLCILGRDMGVQHDLLQRPGHHYWLRTHGVRPVSHAVLGHL</sequence>
<feature type="region of interest" description="Disordered" evidence="1">
    <location>
        <begin position="1"/>
        <end position="20"/>
    </location>
</feature>
<evidence type="ECO:0000313" key="4">
    <source>
        <dbReference type="EMBL" id="KAF2035077.1"/>
    </source>
</evidence>
<evidence type="ECO:0000259" key="3">
    <source>
        <dbReference type="Pfam" id="PF12051"/>
    </source>
</evidence>
<dbReference type="InterPro" id="IPR022703">
    <property type="entry name" value="DUF3533"/>
</dbReference>
<evidence type="ECO:0000256" key="2">
    <source>
        <dbReference type="SAM" id="Phobius"/>
    </source>
</evidence>
<evidence type="ECO:0000256" key="1">
    <source>
        <dbReference type="SAM" id="MobiDB-lite"/>
    </source>
</evidence>
<keyword evidence="2" id="KW-0472">Membrane</keyword>
<feature type="transmembrane region" description="Helical" evidence="2">
    <location>
        <begin position="211"/>
        <end position="232"/>
    </location>
</feature>
<gene>
    <name evidence="4" type="ORF">EK21DRAFT_84713</name>
</gene>
<comment type="caution">
    <text evidence="4">The sequence shown here is derived from an EMBL/GenBank/DDBJ whole genome shotgun (WGS) entry which is preliminary data.</text>
</comment>
<dbReference type="EMBL" id="ML978158">
    <property type="protein sequence ID" value="KAF2035077.1"/>
    <property type="molecule type" value="Genomic_DNA"/>
</dbReference>
<dbReference type="Proteomes" id="UP000799777">
    <property type="component" value="Unassembled WGS sequence"/>
</dbReference>
<dbReference type="PANTHER" id="PTHR34814:SF2">
    <property type="entry name" value="DUF3533 DOMAIN-CONTAINING PROTEIN"/>
    <property type="match status" value="1"/>
</dbReference>
<dbReference type="Pfam" id="PF12051">
    <property type="entry name" value="DUF3533"/>
    <property type="match status" value="1"/>
</dbReference>
<dbReference type="AlphaFoldDB" id="A0A9P4HKX7"/>
<keyword evidence="2" id="KW-0812">Transmembrane</keyword>
<organism evidence="4 5">
    <name type="scientific">Setomelanomma holmii</name>
    <dbReference type="NCBI Taxonomy" id="210430"/>
    <lineage>
        <taxon>Eukaryota</taxon>
        <taxon>Fungi</taxon>
        <taxon>Dikarya</taxon>
        <taxon>Ascomycota</taxon>
        <taxon>Pezizomycotina</taxon>
        <taxon>Dothideomycetes</taxon>
        <taxon>Pleosporomycetidae</taxon>
        <taxon>Pleosporales</taxon>
        <taxon>Pleosporineae</taxon>
        <taxon>Phaeosphaeriaceae</taxon>
        <taxon>Setomelanomma</taxon>
    </lineage>
</organism>
<protein>
    <recommendedName>
        <fullName evidence="3">DUF3533 domain-containing protein</fullName>
    </recommendedName>
</protein>
<dbReference type="OrthoDB" id="3785383at2759"/>
<accession>A0A9P4HKX7</accession>
<keyword evidence="5" id="KW-1185">Reference proteome</keyword>
<dbReference type="PANTHER" id="PTHR34814">
    <property type="entry name" value="NITROSOGUANIDINE RESISTANCE PROTEIN SNG1"/>
    <property type="match status" value="1"/>
</dbReference>
<proteinExistence type="predicted"/>
<feature type="domain" description="DUF3533" evidence="3">
    <location>
        <begin position="43"/>
        <end position="270"/>
    </location>
</feature>